<keyword evidence="1" id="KW-0325">Glycoprotein</keyword>
<dbReference type="SUPFAM" id="SSF54452">
    <property type="entry name" value="MHC antigen-recognition domain"/>
    <property type="match status" value="1"/>
</dbReference>
<dbReference type="GO" id="GO:0042613">
    <property type="term" value="C:MHC class II protein complex"/>
    <property type="evidence" value="ECO:0007669"/>
    <property type="project" value="InterPro"/>
</dbReference>
<dbReference type="Proteomes" id="UP000694545">
    <property type="component" value="Unplaced"/>
</dbReference>
<evidence type="ECO:0000259" key="2">
    <source>
        <dbReference type="SMART" id="SM00921"/>
    </source>
</evidence>
<evidence type="ECO:0000313" key="3">
    <source>
        <dbReference type="Ensembl" id="ENSVKKP00000020662.1"/>
    </source>
</evidence>
<dbReference type="Ensembl" id="ENSVKKT00000021169.1">
    <property type="protein sequence ID" value="ENSVKKP00000020662.1"/>
    <property type="gene ID" value="ENSVKKG00000013882.1"/>
</dbReference>
<reference evidence="3" key="2">
    <citation type="submission" date="2025-09" db="UniProtKB">
        <authorList>
            <consortium name="Ensembl"/>
        </authorList>
    </citation>
    <scope>IDENTIFICATION</scope>
</reference>
<feature type="domain" description="MHC class II beta chain N-terminal" evidence="2">
    <location>
        <begin position="31"/>
        <end position="91"/>
    </location>
</feature>
<evidence type="ECO:0000256" key="1">
    <source>
        <dbReference type="ARBA" id="ARBA00023180"/>
    </source>
</evidence>
<dbReference type="SMART" id="SM00921">
    <property type="entry name" value="MHC_II_beta"/>
    <property type="match status" value="1"/>
</dbReference>
<dbReference type="GO" id="GO:0006955">
    <property type="term" value="P:immune response"/>
    <property type="evidence" value="ECO:0007669"/>
    <property type="project" value="InterPro"/>
</dbReference>
<dbReference type="AlphaFoldDB" id="A0A8D2LDB2"/>
<dbReference type="InterPro" id="IPR014745">
    <property type="entry name" value="MHC_II_a/b_N"/>
</dbReference>
<reference evidence="3" key="1">
    <citation type="submission" date="2025-08" db="UniProtKB">
        <authorList>
            <consortium name="Ensembl"/>
        </authorList>
    </citation>
    <scope>IDENTIFICATION</scope>
</reference>
<dbReference type="InterPro" id="IPR000353">
    <property type="entry name" value="MHC_II_b_N"/>
</dbReference>
<protein>
    <recommendedName>
        <fullName evidence="2">MHC class II beta chain N-terminal domain-containing protein</fullName>
    </recommendedName>
</protein>
<dbReference type="InterPro" id="IPR011162">
    <property type="entry name" value="MHC_I/II-like_Ag-recog"/>
</dbReference>
<dbReference type="Gene3D" id="3.10.320.10">
    <property type="entry name" value="Class II Histocompatibility Antigen, M Beta Chain, Chain B, domain 1"/>
    <property type="match status" value="1"/>
</dbReference>
<accession>A0A8D2LDB2</accession>
<organism evidence="3 4">
    <name type="scientific">Varanus komodoensis</name>
    <name type="common">Komodo dragon</name>
    <dbReference type="NCBI Taxonomy" id="61221"/>
    <lineage>
        <taxon>Eukaryota</taxon>
        <taxon>Metazoa</taxon>
        <taxon>Chordata</taxon>
        <taxon>Craniata</taxon>
        <taxon>Vertebrata</taxon>
        <taxon>Euteleostomi</taxon>
        <taxon>Lepidosauria</taxon>
        <taxon>Squamata</taxon>
        <taxon>Bifurcata</taxon>
        <taxon>Unidentata</taxon>
        <taxon>Episquamata</taxon>
        <taxon>Toxicofera</taxon>
        <taxon>Anguimorpha</taxon>
        <taxon>Paleoanguimorpha</taxon>
        <taxon>Varanoidea</taxon>
        <taxon>Varanidae</taxon>
        <taxon>Varanus</taxon>
    </lineage>
</organism>
<name>A0A8D2LDB2_VARKO</name>
<dbReference type="GO" id="GO:0019882">
    <property type="term" value="P:antigen processing and presentation"/>
    <property type="evidence" value="ECO:0007669"/>
    <property type="project" value="InterPro"/>
</dbReference>
<dbReference type="OMA" id="WNTHEIL"/>
<sequence length="112" mass="12945">SSWRPGLLVYFPPGNSQGPAASQQFMHQWKFECHFSNAMGTEHGCYLERYFYEWAEFARFNSNWYWNTHEILTVKQNVVDTFCRHKYAMAATGYVVGRRGNSSPSACWSSAA</sequence>
<proteinExistence type="predicted"/>
<evidence type="ECO:0000313" key="4">
    <source>
        <dbReference type="Proteomes" id="UP000694545"/>
    </source>
</evidence>
<keyword evidence="4" id="KW-1185">Reference proteome</keyword>